<name>A0A1S1X467_9NEIS</name>
<gene>
    <name evidence="3" type="ORF">BI347_12745</name>
</gene>
<feature type="domain" description="LysR substrate-binding" evidence="2">
    <location>
        <begin position="16"/>
        <end position="120"/>
    </location>
</feature>
<comment type="caution">
    <text evidence="3">The sequence shown here is derived from an EMBL/GenBank/DDBJ whole genome shotgun (WGS) entry which is preliminary data.</text>
</comment>
<evidence type="ECO:0000313" key="4">
    <source>
        <dbReference type="Proteomes" id="UP000180088"/>
    </source>
</evidence>
<accession>A0A1S1X467</accession>
<sequence>MADGQALLEELKARPRWPWLGIRMRPGRKTLVNAAGEENAFAFRPLLTVNSIDAACQLAVAGAGLATPPAFLVENELAAGLLVEPLPGWRAAALGVYAVWPANAARASLTLRLVQHLAQTAG</sequence>
<dbReference type="SUPFAM" id="SSF53850">
    <property type="entry name" value="Periplasmic binding protein-like II"/>
    <property type="match status" value="1"/>
</dbReference>
<dbReference type="RefSeq" id="WP_071116004.1">
    <property type="nucleotide sequence ID" value="NZ_MKCS01000001.1"/>
</dbReference>
<dbReference type="PANTHER" id="PTHR30537:SF5">
    <property type="entry name" value="HTH-TYPE TRANSCRIPTIONAL ACTIVATOR TTDR-RELATED"/>
    <property type="match status" value="1"/>
</dbReference>
<evidence type="ECO:0000313" key="3">
    <source>
        <dbReference type="EMBL" id="OHX14273.1"/>
    </source>
</evidence>
<dbReference type="InterPro" id="IPR005119">
    <property type="entry name" value="LysR_subst-bd"/>
</dbReference>
<reference evidence="3 4" key="1">
    <citation type="submission" date="2016-09" db="EMBL/GenBank/DDBJ databases">
        <title>Chromobacterium muskegensis sp. nov., an insecticidal bacterium isolated from Sphagnum bogs.</title>
        <authorList>
            <person name="Sparks M.E."/>
            <person name="Blackburn M.B."/>
            <person name="Gundersen-Rindal D.E."/>
            <person name="Mitchell A."/>
            <person name="Farrar R."/>
            <person name="Kuhar D."/>
        </authorList>
    </citation>
    <scope>NUCLEOTIDE SEQUENCE [LARGE SCALE GENOMIC DNA]</scope>
    <source>
        <strain evidence="3 4">37-2</strain>
    </source>
</reference>
<dbReference type="STRING" id="1903179.BI347_12745"/>
<evidence type="ECO:0000259" key="2">
    <source>
        <dbReference type="Pfam" id="PF03466"/>
    </source>
</evidence>
<dbReference type="InterPro" id="IPR058163">
    <property type="entry name" value="LysR-type_TF_proteobact-type"/>
</dbReference>
<proteinExistence type="inferred from homology"/>
<organism evidence="3 4">
    <name type="scientific">Chromobacterium sphagni</name>
    <dbReference type="NCBI Taxonomy" id="1903179"/>
    <lineage>
        <taxon>Bacteria</taxon>
        <taxon>Pseudomonadati</taxon>
        <taxon>Pseudomonadota</taxon>
        <taxon>Betaproteobacteria</taxon>
        <taxon>Neisseriales</taxon>
        <taxon>Chromobacteriaceae</taxon>
        <taxon>Chromobacterium</taxon>
    </lineage>
</organism>
<dbReference type="Proteomes" id="UP000180088">
    <property type="component" value="Unassembled WGS sequence"/>
</dbReference>
<evidence type="ECO:0000256" key="1">
    <source>
        <dbReference type="ARBA" id="ARBA00009437"/>
    </source>
</evidence>
<dbReference type="Pfam" id="PF03466">
    <property type="entry name" value="LysR_substrate"/>
    <property type="match status" value="1"/>
</dbReference>
<protein>
    <recommendedName>
        <fullName evidence="2">LysR substrate-binding domain-containing protein</fullName>
    </recommendedName>
</protein>
<dbReference type="Gene3D" id="3.40.190.290">
    <property type="match status" value="1"/>
</dbReference>
<dbReference type="AlphaFoldDB" id="A0A1S1X467"/>
<comment type="similarity">
    <text evidence="1">Belongs to the LysR transcriptional regulatory family.</text>
</comment>
<dbReference type="EMBL" id="MKCS01000001">
    <property type="protein sequence ID" value="OHX14273.1"/>
    <property type="molecule type" value="Genomic_DNA"/>
</dbReference>
<dbReference type="PANTHER" id="PTHR30537">
    <property type="entry name" value="HTH-TYPE TRANSCRIPTIONAL REGULATOR"/>
    <property type="match status" value="1"/>
</dbReference>